<dbReference type="GO" id="GO:0003700">
    <property type="term" value="F:DNA-binding transcription factor activity"/>
    <property type="evidence" value="ECO:0007669"/>
    <property type="project" value="InterPro"/>
</dbReference>
<name>A0A9D2EHM9_9MICO</name>
<gene>
    <name evidence="6" type="ORF">H9815_16750</name>
</gene>
<accession>A0A9D2EHM9</accession>
<keyword evidence="1" id="KW-0805">Transcription regulation</keyword>
<keyword evidence="2" id="KW-0238">DNA-binding</keyword>
<dbReference type="Proteomes" id="UP000824037">
    <property type="component" value="Unassembled WGS sequence"/>
</dbReference>
<evidence type="ECO:0000256" key="3">
    <source>
        <dbReference type="ARBA" id="ARBA00023163"/>
    </source>
</evidence>
<dbReference type="PANTHER" id="PTHR42756">
    <property type="entry name" value="TRANSCRIPTIONAL REGULATOR, MARR"/>
    <property type="match status" value="1"/>
</dbReference>
<reference evidence="6" key="1">
    <citation type="journal article" date="2021" name="PeerJ">
        <title>Extensive microbial diversity within the chicken gut microbiome revealed by metagenomics and culture.</title>
        <authorList>
            <person name="Gilroy R."/>
            <person name="Ravi A."/>
            <person name="Getino M."/>
            <person name="Pursley I."/>
            <person name="Horton D.L."/>
            <person name="Alikhan N.F."/>
            <person name="Baker D."/>
            <person name="Gharbi K."/>
            <person name="Hall N."/>
            <person name="Watson M."/>
            <person name="Adriaenssens E.M."/>
            <person name="Foster-Nyarko E."/>
            <person name="Jarju S."/>
            <person name="Secka A."/>
            <person name="Antonio M."/>
            <person name="Oren A."/>
            <person name="Chaudhuri R.R."/>
            <person name="La Ragione R."/>
            <person name="Hildebrand F."/>
            <person name="Pallen M.J."/>
        </authorList>
    </citation>
    <scope>NUCLEOTIDE SEQUENCE</scope>
    <source>
        <strain evidence="6">ChiGjej4B4-7305</strain>
    </source>
</reference>
<dbReference type="InterPro" id="IPR036388">
    <property type="entry name" value="WH-like_DNA-bd_sf"/>
</dbReference>
<comment type="caution">
    <text evidence="6">The sequence shown here is derived from an EMBL/GenBank/DDBJ whole genome shotgun (WGS) entry which is preliminary data.</text>
</comment>
<dbReference type="PRINTS" id="PR00598">
    <property type="entry name" value="HTHMARR"/>
</dbReference>
<dbReference type="AlphaFoldDB" id="A0A9D2EHM9"/>
<dbReference type="InterPro" id="IPR036390">
    <property type="entry name" value="WH_DNA-bd_sf"/>
</dbReference>
<dbReference type="EMBL" id="DXBY01000286">
    <property type="protein sequence ID" value="HIZ37427.1"/>
    <property type="molecule type" value="Genomic_DNA"/>
</dbReference>
<keyword evidence="3" id="KW-0804">Transcription</keyword>
<organism evidence="6 7">
    <name type="scientific">Candidatus Ruania gallistercoris</name>
    <dbReference type="NCBI Taxonomy" id="2838746"/>
    <lineage>
        <taxon>Bacteria</taxon>
        <taxon>Bacillati</taxon>
        <taxon>Actinomycetota</taxon>
        <taxon>Actinomycetes</taxon>
        <taxon>Micrococcales</taxon>
        <taxon>Ruaniaceae</taxon>
        <taxon>Ruania</taxon>
    </lineage>
</organism>
<dbReference type="PROSITE" id="PS01117">
    <property type="entry name" value="HTH_MARR_1"/>
    <property type="match status" value="1"/>
</dbReference>
<evidence type="ECO:0000259" key="5">
    <source>
        <dbReference type="PROSITE" id="PS50995"/>
    </source>
</evidence>
<evidence type="ECO:0000256" key="2">
    <source>
        <dbReference type="ARBA" id="ARBA00023125"/>
    </source>
</evidence>
<feature type="coiled-coil region" evidence="4">
    <location>
        <begin position="37"/>
        <end position="93"/>
    </location>
</feature>
<protein>
    <submittedName>
        <fullName evidence="6">MarR family transcriptional regulator</fullName>
    </submittedName>
</protein>
<reference evidence="6" key="2">
    <citation type="submission" date="2021-04" db="EMBL/GenBank/DDBJ databases">
        <authorList>
            <person name="Gilroy R."/>
        </authorList>
    </citation>
    <scope>NUCLEOTIDE SEQUENCE</scope>
    <source>
        <strain evidence="6">ChiGjej4B4-7305</strain>
    </source>
</reference>
<dbReference type="GO" id="GO:0003677">
    <property type="term" value="F:DNA binding"/>
    <property type="evidence" value="ECO:0007669"/>
    <property type="project" value="UniProtKB-KW"/>
</dbReference>
<dbReference type="Gene3D" id="1.10.10.10">
    <property type="entry name" value="Winged helix-like DNA-binding domain superfamily/Winged helix DNA-binding domain"/>
    <property type="match status" value="1"/>
</dbReference>
<dbReference type="Pfam" id="PF01047">
    <property type="entry name" value="MarR"/>
    <property type="match status" value="1"/>
</dbReference>
<evidence type="ECO:0000313" key="7">
    <source>
        <dbReference type="Proteomes" id="UP000824037"/>
    </source>
</evidence>
<dbReference type="InterPro" id="IPR000835">
    <property type="entry name" value="HTH_MarR-typ"/>
</dbReference>
<dbReference type="SUPFAM" id="SSF46785">
    <property type="entry name" value="Winged helix' DNA-binding domain"/>
    <property type="match status" value="1"/>
</dbReference>
<dbReference type="InterPro" id="IPR023187">
    <property type="entry name" value="Tscrpt_reg_MarR-type_CS"/>
</dbReference>
<sequence length="121" mass="13769">MRHGWARSLAEWELSPHQAMALRTAHAEDGGRVSDLAARLRIAARSATEVVDSLEERGLVRRCPSSTDRRAVLVQVTEEGRALAARVERARKEAQLAMFDRLDERERQQLEQLLRALITRD</sequence>
<evidence type="ECO:0000256" key="1">
    <source>
        <dbReference type="ARBA" id="ARBA00023015"/>
    </source>
</evidence>
<keyword evidence="4" id="KW-0175">Coiled coil</keyword>
<evidence type="ECO:0000313" key="6">
    <source>
        <dbReference type="EMBL" id="HIZ37427.1"/>
    </source>
</evidence>
<dbReference type="PROSITE" id="PS50995">
    <property type="entry name" value="HTH_MARR_2"/>
    <property type="match status" value="1"/>
</dbReference>
<evidence type="ECO:0000256" key="4">
    <source>
        <dbReference type="SAM" id="Coils"/>
    </source>
</evidence>
<feature type="domain" description="HTH marR-type" evidence="5">
    <location>
        <begin position="1"/>
        <end position="119"/>
    </location>
</feature>
<proteinExistence type="predicted"/>
<dbReference type="PANTHER" id="PTHR42756:SF1">
    <property type="entry name" value="TRANSCRIPTIONAL REPRESSOR OF EMRAB OPERON"/>
    <property type="match status" value="1"/>
</dbReference>
<dbReference type="SMART" id="SM00347">
    <property type="entry name" value="HTH_MARR"/>
    <property type="match status" value="1"/>
</dbReference>